<evidence type="ECO:0000313" key="1">
    <source>
        <dbReference type="EMBL" id="OQV17357.1"/>
    </source>
</evidence>
<evidence type="ECO:0000313" key="2">
    <source>
        <dbReference type="Proteomes" id="UP000192578"/>
    </source>
</evidence>
<name>A0A1W0WQD5_HYPEX</name>
<accession>A0A1W0WQD5</accession>
<keyword evidence="2" id="KW-1185">Reference proteome</keyword>
<gene>
    <name evidence="1" type="ORF">BV898_08606</name>
</gene>
<dbReference type="AlphaFoldDB" id="A0A1W0WQD5"/>
<dbReference type="Proteomes" id="UP000192578">
    <property type="component" value="Unassembled WGS sequence"/>
</dbReference>
<protein>
    <submittedName>
        <fullName evidence="1">Uncharacterized protein</fullName>
    </submittedName>
</protein>
<organism evidence="1 2">
    <name type="scientific">Hypsibius exemplaris</name>
    <name type="common">Freshwater tardigrade</name>
    <dbReference type="NCBI Taxonomy" id="2072580"/>
    <lineage>
        <taxon>Eukaryota</taxon>
        <taxon>Metazoa</taxon>
        <taxon>Ecdysozoa</taxon>
        <taxon>Tardigrada</taxon>
        <taxon>Eutardigrada</taxon>
        <taxon>Parachela</taxon>
        <taxon>Hypsibioidea</taxon>
        <taxon>Hypsibiidae</taxon>
        <taxon>Hypsibius</taxon>
    </lineage>
</organism>
<reference evidence="2" key="1">
    <citation type="submission" date="2017-01" db="EMBL/GenBank/DDBJ databases">
        <title>Comparative genomics of anhydrobiosis in the tardigrade Hypsibius dujardini.</title>
        <authorList>
            <person name="Yoshida Y."/>
            <person name="Koutsovoulos G."/>
            <person name="Laetsch D."/>
            <person name="Stevens L."/>
            <person name="Kumar S."/>
            <person name="Horikawa D."/>
            <person name="Ishino K."/>
            <person name="Komine S."/>
            <person name="Tomita M."/>
            <person name="Blaxter M."/>
            <person name="Arakawa K."/>
        </authorList>
    </citation>
    <scope>NUCLEOTIDE SEQUENCE [LARGE SCALE GENOMIC DNA]</scope>
    <source>
        <strain evidence="2">Z151</strain>
    </source>
</reference>
<dbReference type="EMBL" id="MTYJ01000062">
    <property type="protein sequence ID" value="OQV17357.1"/>
    <property type="molecule type" value="Genomic_DNA"/>
</dbReference>
<comment type="caution">
    <text evidence="1">The sequence shown here is derived from an EMBL/GenBank/DDBJ whole genome shotgun (WGS) entry which is preliminary data.</text>
</comment>
<proteinExistence type="predicted"/>
<sequence length="114" mass="13099">MPKPRVLAPKTFVASGPREERLHSSVVFGPFEWITGRGRFPGSANEIIFYLPGEDRKKHLVDFRHSKKSDEPEWLIETKSKSDLTKEWTKSFTGRIARFHAENQIDEAADWGAD</sequence>